<gene>
    <name evidence="4" type="ORF">DDQ50_01415</name>
</gene>
<feature type="compositionally biased region" description="Basic and acidic residues" evidence="1">
    <location>
        <begin position="504"/>
        <end position="515"/>
    </location>
</feature>
<feature type="transmembrane region" description="Helical" evidence="2">
    <location>
        <begin position="262"/>
        <end position="280"/>
    </location>
</feature>
<organism evidence="4 5">
    <name type="scientific">Amnibacterium flavum</name>
    <dbReference type="NCBI Taxonomy" id="2173173"/>
    <lineage>
        <taxon>Bacteria</taxon>
        <taxon>Bacillati</taxon>
        <taxon>Actinomycetota</taxon>
        <taxon>Actinomycetes</taxon>
        <taxon>Micrococcales</taxon>
        <taxon>Microbacteriaceae</taxon>
        <taxon>Amnibacterium</taxon>
    </lineage>
</organism>
<dbReference type="RefSeq" id="WP_116754953.1">
    <property type="nucleotide sequence ID" value="NZ_JBHUEX010000001.1"/>
</dbReference>
<feature type="domain" description="YdbS-like PH" evidence="3">
    <location>
        <begin position="415"/>
        <end position="489"/>
    </location>
</feature>
<comment type="caution">
    <text evidence="4">The sequence shown here is derived from an EMBL/GenBank/DDBJ whole genome shotgun (WGS) entry which is preliminary data.</text>
</comment>
<feature type="compositionally biased region" description="Low complexity" evidence="1">
    <location>
        <begin position="528"/>
        <end position="539"/>
    </location>
</feature>
<dbReference type="OrthoDB" id="3190163at2"/>
<dbReference type="PIRSF" id="PIRSF026631">
    <property type="entry name" value="UCP026631"/>
    <property type="match status" value="1"/>
</dbReference>
<dbReference type="AlphaFoldDB" id="A0A2V1HRH0"/>
<keyword evidence="2" id="KW-0812">Transmembrane</keyword>
<evidence type="ECO:0000259" key="3">
    <source>
        <dbReference type="Pfam" id="PF03703"/>
    </source>
</evidence>
<dbReference type="Pfam" id="PF03703">
    <property type="entry name" value="bPH_2"/>
    <property type="match status" value="3"/>
</dbReference>
<feature type="domain" description="YdbS-like PH" evidence="3">
    <location>
        <begin position="100"/>
        <end position="176"/>
    </location>
</feature>
<feature type="domain" description="YdbS-like PH" evidence="3">
    <location>
        <begin position="288"/>
        <end position="345"/>
    </location>
</feature>
<evidence type="ECO:0000256" key="1">
    <source>
        <dbReference type="SAM" id="MobiDB-lite"/>
    </source>
</evidence>
<keyword evidence="5" id="KW-1185">Reference proteome</keyword>
<evidence type="ECO:0000313" key="5">
    <source>
        <dbReference type="Proteomes" id="UP000244893"/>
    </source>
</evidence>
<feature type="transmembrane region" description="Helical" evidence="2">
    <location>
        <begin position="236"/>
        <end position="256"/>
    </location>
</feature>
<evidence type="ECO:0000256" key="2">
    <source>
        <dbReference type="SAM" id="Phobius"/>
    </source>
</evidence>
<keyword evidence="2" id="KW-1133">Transmembrane helix</keyword>
<dbReference type="EMBL" id="QEOP01000001">
    <property type="protein sequence ID" value="PVZ95216.1"/>
    <property type="molecule type" value="Genomic_DNA"/>
</dbReference>
<evidence type="ECO:0000313" key="4">
    <source>
        <dbReference type="EMBL" id="PVZ95216.1"/>
    </source>
</evidence>
<sequence>MTDEVGPPAPPATAAAPSALADGEWHRLHPATPLLRGGIALIAIAGLLVANLRDRVIEFVIQQDEADPIDLLIERGWLIPGLLIVLGVILLAVLGFYLSWRFHEFRVTDEVVEVRSGIVFRTFRKARLDRIQGINIVRPFIARIFGAARLQISVAGNDAEVKLDYLSSSAADQLRRDVLSLASGVQREERVADARARTTGVIGQRIDELLAPELDPREAAAESVVRLPLPRLIGSMLLRDSTIILILLLVVGIPVMFATDTWYLLLGVIPSLIGLAGFIVNRFSRSLRYSIAATPNGVRIGYGLLSTSNETLPPGRIHAIHVSQPILWRLPGWWQIQITRAGSNAGQSGGSTSNPTVLPVGDRQDVARVLGLLLPGHADEQIALIVDDGLLGTGADDEAFTSAPRRARWLRPLSWRRTGFALWSDLFLMRKGRIWRSVTVVPLARMQSVALAQGPIYRALRLAEIYTHIVSGPIYARLGAIDAEVARRLFLDVVAGAEREGRDDRTHRWNRRVDQSDGGTATARVVEVEGPPSVGEVER</sequence>
<protein>
    <recommendedName>
        <fullName evidence="3">YdbS-like PH domain-containing protein</fullName>
    </recommendedName>
</protein>
<reference evidence="4 5" key="1">
    <citation type="submission" date="2018-05" db="EMBL/GenBank/DDBJ databases">
        <title>Amnibacterium sp. M8JJ-5, whole genome shotgun sequence.</title>
        <authorList>
            <person name="Tuo L."/>
        </authorList>
    </citation>
    <scope>NUCLEOTIDE SEQUENCE [LARGE SCALE GENOMIC DNA]</scope>
    <source>
        <strain evidence="4 5">M8JJ-5</strain>
    </source>
</reference>
<dbReference type="Proteomes" id="UP000244893">
    <property type="component" value="Unassembled WGS sequence"/>
</dbReference>
<feature type="transmembrane region" description="Helical" evidence="2">
    <location>
        <begin position="77"/>
        <end position="98"/>
    </location>
</feature>
<dbReference type="InterPro" id="IPR014529">
    <property type="entry name" value="UCP026631"/>
</dbReference>
<dbReference type="InterPro" id="IPR005182">
    <property type="entry name" value="YdbS-like_PH"/>
</dbReference>
<accession>A0A2V1HRH0</accession>
<proteinExistence type="predicted"/>
<dbReference type="PANTHER" id="PTHR34473:SF2">
    <property type="entry name" value="UPF0699 TRANSMEMBRANE PROTEIN YDBT"/>
    <property type="match status" value="1"/>
</dbReference>
<dbReference type="PANTHER" id="PTHR34473">
    <property type="entry name" value="UPF0699 TRANSMEMBRANE PROTEIN YDBS"/>
    <property type="match status" value="1"/>
</dbReference>
<feature type="region of interest" description="Disordered" evidence="1">
    <location>
        <begin position="504"/>
        <end position="539"/>
    </location>
</feature>
<name>A0A2V1HRH0_9MICO</name>
<keyword evidence="2" id="KW-0472">Membrane</keyword>